<dbReference type="CDD" id="cd09272">
    <property type="entry name" value="RNase_HI_RT_Ty1"/>
    <property type="match status" value="1"/>
</dbReference>
<dbReference type="PANTHER" id="PTHR11439:SF467">
    <property type="entry name" value="INTEGRASE CATALYTIC DOMAIN-CONTAINING PROTEIN"/>
    <property type="match status" value="1"/>
</dbReference>
<evidence type="ECO:0000313" key="2">
    <source>
        <dbReference type="Proteomes" id="UP000325081"/>
    </source>
</evidence>
<protein>
    <submittedName>
        <fullName evidence="1">Retrotransposon protein</fullName>
    </submittedName>
</protein>
<reference evidence="2" key="1">
    <citation type="journal article" date="2019" name="Curr. Biol.">
        <title>Genome Sequence of Striga asiatica Provides Insight into the Evolution of Plant Parasitism.</title>
        <authorList>
            <person name="Yoshida S."/>
            <person name="Kim S."/>
            <person name="Wafula E.K."/>
            <person name="Tanskanen J."/>
            <person name="Kim Y.M."/>
            <person name="Honaas L."/>
            <person name="Yang Z."/>
            <person name="Spallek T."/>
            <person name="Conn C.E."/>
            <person name="Ichihashi Y."/>
            <person name="Cheong K."/>
            <person name="Cui S."/>
            <person name="Der J.P."/>
            <person name="Gundlach H."/>
            <person name="Jiao Y."/>
            <person name="Hori C."/>
            <person name="Ishida J.K."/>
            <person name="Kasahara H."/>
            <person name="Kiba T."/>
            <person name="Kim M.S."/>
            <person name="Koo N."/>
            <person name="Laohavisit A."/>
            <person name="Lee Y.H."/>
            <person name="Lumba S."/>
            <person name="McCourt P."/>
            <person name="Mortimer J.C."/>
            <person name="Mutuku J.M."/>
            <person name="Nomura T."/>
            <person name="Sasaki-Sekimoto Y."/>
            <person name="Seto Y."/>
            <person name="Wang Y."/>
            <person name="Wakatake T."/>
            <person name="Sakakibara H."/>
            <person name="Demura T."/>
            <person name="Yamaguchi S."/>
            <person name="Yoneyama K."/>
            <person name="Manabe R.I."/>
            <person name="Nelson D.C."/>
            <person name="Schulman A.H."/>
            <person name="Timko M.P."/>
            <person name="dePamphilis C.W."/>
            <person name="Choi D."/>
            <person name="Shirasu K."/>
        </authorList>
    </citation>
    <scope>NUCLEOTIDE SEQUENCE [LARGE SCALE GENOMIC DNA]</scope>
    <source>
        <strain evidence="2">cv. UVA1</strain>
    </source>
</reference>
<name>A0A5A7R646_STRAF</name>
<organism evidence="1 2">
    <name type="scientific">Striga asiatica</name>
    <name type="common">Asiatic witchweed</name>
    <name type="synonym">Buchnera asiatica</name>
    <dbReference type="NCBI Taxonomy" id="4170"/>
    <lineage>
        <taxon>Eukaryota</taxon>
        <taxon>Viridiplantae</taxon>
        <taxon>Streptophyta</taxon>
        <taxon>Embryophyta</taxon>
        <taxon>Tracheophyta</taxon>
        <taxon>Spermatophyta</taxon>
        <taxon>Magnoliopsida</taxon>
        <taxon>eudicotyledons</taxon>
        <taxon>Gunneridae</taxon>
        <taxon>Pentapetalae</taxon>
        <taxon>asterids</taxon>
        <taxon>lamiids</taxon>
        <taxon>Lamiales</taxon>
        <taxon>Orobanchaceae</taxon>
        <taxon>Buchnereae</taxon>
        <taxon>Striga</taxon>
    </lineage>
</organism>
<gene>
    <name evidence="1" type="ORF">STAS_29232</name>
</gene>
<proteinExistence type="predicted"/>
<comment type="caution">
    <text evidence="1">The sequence shown here is derived from an EMBL/GenBank/DDBJ whole genome shotgun (WGS) entry which is preliminary data.</text>
</comment>
<dbReference type="EMBL" id="BKCP01009959">
    <property type="protein sequence ID" value="GER51814.1"/>
    <property type="molecule type" value="Genomic_DNA"/>
</dbReference>
<keyword evidence="2" id="KW-1185">Reference proteome</keyword>
<evidence type="ECO:0000313" key="1">
    <source>
        <dbReference type="EMBL" id="GER51814.1"/>
    </source>
</evidence>
<dbReference type="AlphaFoldDB" id="A0A5A7R646"/>
<dbReference type="OrthoDB" id="1915846at2759"/>
<dbReference type="Proteomes" id="UP000325081">
    <property type="component" value="Unassembled WGS sequence"/>
</dbReference>
<sequence length="187" mass="20636">MVVTLVPWASAALSRWDTLLSPDALWWAALSLGCTAFYMGHLRDAHSLLQVARGRFNVVGGRLLEVGIEGMRTVPYASTVESLMYAMLCTRPNISYAISMVAKYQSNPSMEHWSTSDWDKNKSASGYVFTLGVSTMEAEYVTTSEAAKDTVWLRDFLDITVYCDNSGAVIKIASEDNLADPFTKSLP</sequence>
<accession>A0A5A7R646</accession>
<dbReference type="PANTHER" id="PTHR11439">
    <property type="entry name" value="GAG-POL-RELATED RETROTRANSPOSON"/>
    <property type="match status" value="1"/>
</dbReference>